<evidence type="ECO:0000256" key="4">
    <source>
        <dbReference type="ARBA" id="ARBA00007947"/>
    </source>
</evidence>
<keyword evidence="10" id="KW-0133">Cell shape</keyword>
<keyword evidence="5" id="KW-0963">Cytoplasm</keyword>
<accession>A0A7S8E8C7</accession>
<evidence type="ECO:0000256" key="7">
    <source>
        <dbReference type="ARBA" id="ARBA00022695"/>
    </source>
</evidence>
<evidence type="ECO:0000256" key="3">
    <source>
        <dbReference type="ARBA" id="ARBA00007707"/>
    </source>
</evidence>
<dbReference type="InterPro" id="IPR011004">
    <property type="entry name" value="Trimer_LpxA-like_sf"/>
</dbReference>
<evidence type="ECO:0000313" key="19">
    <source>
        <dbReference type="Proteomes" id="UP000594468"/>
    </source>
</evidence>
<dbReference type="Proteomes" id="UP000594468">
    <property type="component" value="Chromosome"/>
</dbReference>
<keyword evidence="11" id="KW-0573">Peptidoglycan synthesis</keyword>
<evidence type="ECO:0000256" key="17">
    <source>
        <dbReference type="ARBA" id="ARBA00049628"/>
    </source>
</evidence>
<evidence type="ECO:0000256" key="9">
    <source>
        <dbReference type="ARBA" id="ARBA00022842"/>
    </source>
</evidence>
<comment type="catalytic activity">
    <reaction evidence="15">
        <text>alpha-D-glucosamine 1-phosphate + acetyl-CoA = N-acetyl-alpha-D-glucosamine 1-phosphate + CoA + H(+)</text>
        <dbReference type="Rhea" id="RHEA:13725"/>
        <dbReference type="ChEBI" id="CHEBI:15378"/>
        <dbReference type="ChEBI" id="CHEBI:57287"/>
        <dbReference type="ChEBI" id="CHEBI:57288"/>
        <dbReference type="ChEBI" id="CHEBI:57776"/>
        <dbReference type="ChEBI" id="CHEBI:58516"/>
        <dbReference type="EC" id="2.3.1.157"/>
    </reaction>
</comment>
<comment type="similarity">
    <text evidence="3">In the C-terminal section; belongs to the transferase hexapeptide repeat family.</text>
</comment>
<keyword evidence="14" id="KW-0961">Cell wall biogenesis/degradation</keyword>
<dbReference type="PANTHER" id="PTHR43584:SF3">
    <property type="entry name" value="BIFUNCTIONAL PROTEIN GLMU"/>
    <property type="match status" value="1"/>
</dbReference>
<name>A0A7S8E8C7_9CHLR</name>
<keyword evidence="7" id="KW-0548">Nucleotidyltransferase</keyword>
<dbReference type="GO" id="GO:0003977">
    <property type="term" value="F:UDP-N-acetylglucosamine diphosphorylase activity"/>
    <property type="evidence" value="ECO:0007669"/>
    <property type="project" value="UniProtKB-EC"/>
</dbReference>
<dbReference type="AlphaFoldDB" id="A0A7S8E8C7"/>
<evidence type="ECO:0000256" key="16">
    <source>
        <dbReference type="ARBA" id="ARBA00048493"/>
    </source>
</evidence>
<comment type="similarity">
    <text evidence="4">In the N-terminal section; belongs to the N-acetylglucosamine-1-phosphate uridyltransferase family.</text>
</comment>
<dbReference type="GO" id="GO:0005737">
    <property type="term" value="C:cytoplasm"/>
    <property type="evidence" value="ECO:0007669"/>
    <property type="project" value="UniProtKB-SubCell"/>
</dbReference>
<comment type="function">
    <text evidence="17">Catalyzes the last two sequential reactions in the de novo biosynthetic pathway for UDP-N-acetylglucosamine (UDP-GlcNAc). The C-terminal domain catalyzes the transfer of acetyl group from acetyl coenzyme A to glucosamine-1-phosphate (GlcN-1-P) to produce N-acetylglucosamine-1-phosphate (GlcNAc-1-P), which is converted into UDP-GlcNAc by the transfer of uridine 5-monophosphate (from uridine 5-triphosphate), a reaction catalyzed by the N-terminal domain.</text>
</comment>
<evidence type="ECO:0000256" key="8">
    <source>
        <dbReference type="ARBA" id="ARBA00022723"/>
    </source>
</evidence>
<evidence type="ECO:0000256" key="14">
    <source>
        <dbReference type="ARBA" id="ARBA00023316"/>
    </source>
</evidence>
<dbReference type="Pfam" id="PF00132">
    <property type="entry name" value="Hexapep"/>
    <property type="match status" value="1"/>
</dbReference>
<proteinExistence type="inferred from homology"/>
<sequence>MYRYFIEDKNHVPPFNEPASLLTIGTRPLKLHQEELVAAIFGHNIELGGVLEDINQLRMVQGESVVYRDNLWFDREFFEYFIKLARASGRACQAAFPADDKAYRTYVVPLAQDITRSVTANGQPVYLLQLWYFPHGYTDDIMPIVIPSDAHEIGFYSVPDFMTMEQGDLTHFAPMRSVMSIESWVHVYFASIIFSNFARAGRLDRKIESSVFTSLRLLWRAILEQKQILHASGAIEIGKNCAIDPSAIITGPAKIGDNVSIGAGCVIDNCTIGDNVTIDAGCVMFQSTVANNCFLPFRSALYLTSLMENVIVAQNTCLQMCAIGRNSFIGAGSTFTDFNLIAQKPIRAADRDGHLQEVGQIVLGAGVGHNCRIGSGMVVFPGRMIESDVVLLASSQRRVIEYNLTFEESDHHLVRGGQVHKRFYPRQGERAERLEEDVW</sequence>
<protein>
    <submittedName>
        <fullName evidence="18">Multidrug transporter</fullName>
    </submittedName>
</protein>
<evidence type="ECO:0000313" key="18">
    <source>
        <dbReference type="EMBL" id="QPC82202.1"/>
    </source>
</evidence>
<keyword evidence="13" id="KW-0012">Acyltransferase</keyword>
<dbReference type="GO" id="GO:0008360">
    <property type="term" value="P:regulation of cell shape"/>
    <property type="evidence" value="ECO:0007669"/>
    <property type="project" value="UniProtKB-KW"/>
</dbReference>
<dbReference type="RefSeq" id="WP_195170271.1">
    <property type="nucleotide sequence ID" value="NZ_CP062983.1"/>
</dbReference>
<dbReference type="InterPro" id="IPR029044">
    <property type="entry name" value="Nucleotide-diphossugar_trans"/>
</dbReference>
<reference evidence="18 19" key="1">
    <citation type="submission" date="2020-02" db="EMBL/GenBank/DDBJ databases">
        <authorList>
            <person name="Zheng R.K."/>
            <person name="Sun C.M."/>
        </authorList>
    </citation>
    <scope>NUCLEOTIDE SEQUENCE [LARGE SCALE GENOMIC DNA]</scope>
    <source>
        <strain evidence="19">rifampicinis</strain>
    </source>
</reference>
<dbReference type="KEGG" id="pmet:G4Y79_21340"/>
<evidence type="ECO:0000256" key="13">
    <source>
        <dbReference type="ARBA" id="ARBA00023315"/>
    </source>
</evidence>
<evidence type="ECO:0000256" key="10">
    <source>
        <dbReference type="ARBA" id="ARBA00022960"/>
    </source>
</evidence>
<dbReference type="GO" id="GO:0046872">
    <property type="term" value="F:metal ion binding"/>
    <property type="evidence" value="ECO:0007669"/>
    <property type="project" value="UniProtKB-KW"/>
</dbReference>
<dbReference type="GO" id="GO:0071555">
    <property type="term" value="P:cell wall organization"/>
    <property type="evidence" value="ECO:0007669"/>
    <property type="project" value="UniProtKB-KW"/>
</dbReference>
<dbReference type="GO" id="GO:0009252">
    <property type="term" value="P:peptidoglycan biosynthetic process"/>
    <property type="evidence" value="ECO:0007669"/>
    <property type="project" value="UniProtKB-KW"/>
</dbReference>
<gene>
    <name evidence="18" type="ORF">G4Y79_21340</name>
</gene>
<evidence type="ECO:0000256" key="1">
    <source>
        <dbReference type="ARBA" id="ARBA00001946"/>
    </source>
</evidence>
<evidence type="ECO:0000256" key="5">
    <source>
        <dbReference type="ARBA" id="ARBA00022490"/>
    </source>
</evidence>
<comment type="catalytic activity">
    <reaction evidence="16">
        <text>N-acetyl-alpha-D-glucosamine 1-phosphate + UTP + H(+) = UDP-N-acetyl-alpha-D-glucosamine + diphosphate</text>
        <dbReference type="Rhea" id="RHEA:13509"/>
        <dbReference type="ChEBI" id="CHEBI:15378"/>
        <dbReference type="ChEBI" id="CHEBI:33019"/>
        <dbReference type="ChEBI" id="CHEBI:46398"/>
        <dbReference type="ChEBI" id="CHEBI:57705"/>
        <dbReference type="ChEBI" id="CHEBI:57776"/>
        <dbReference type="EC" id="2.7.7.23"/>
    </reaction>
</comment>
<dbReference type="InterPro" id="IPR050065">
    <property type="entry name" value="GlmU-like"/>
</dbReference>
<dbReference type="PANTHER" id="PTHR43584">
    <property type="entry name" value="NUCLEOTIDYL TRANSFERASE"/>
    <property type="match status" value="1"/>
</dbReference>
<evidence type="ECO:0000256" key="2">
    <source>
        <dbReference type="ARBA" id="ARBA00004496"/>
    </source>
</evidence>
<dbReference type="EMBL" id="CP062983">
    <property type="protein sequence ID" value="QPC82202.1"/>
    <property type="molecule type" value="Genomic_DNA"/>
</dbReference>
<comment type="subcellular location">
    <subcellularLocation>
        <location evidence="2">Cytoplasm</location>
    </subcellularLocation>
</comment>
<keyword evidence="9" id="KW-0460">Magnesium</keyword>
<keyword evidence="19" id="KW-1185">Reference proteome</keyword>
<evidence type="ECO:0000256" key="11">
    <source>
        <dbReference type="ARBA" id="ARBA00022984"/>
    </source>
</evidence>
<evidence type="ECO:0000256" key="15">
    <source>
        <dbReference type="ARBA" id="ARBA00048247"/>
    </source>
</evidence>
<keyword evidence="12" id="KW-0511">Multifunctional enzyme</keyword>
<evidence type="ECO:0000256" key="6">
    <source>
        <dbReference type="ARBA" id="ARBA00022679"/>
    </source>
</evidence>
<evidence type="ECO:0000256" key="12">
    <source>
        <dbReference type="ARBA" id="ARBA00023268"/>
    </source>
</evidence>
<keyword evidence="6" id="KW-0808">Transferase</keyword>
<keyword evidence="8" id="KW-0479">Metal-binding</keyword>
<comment type="cofactor">
    <cofactor evidence="1">
        <name>Mg(2+)</name>
        <dbReference type="ChEBI" id="CHEBI:18420"/>
    </cofactor>
</comment>
<dbReference type="InterPro" id="IPR001451">
    <property type="entry name" value="Hexapep"/>
</dbReference>
<dbReference type="SUPFAM" id="SSF51161">
    <property type="entry name" value="Trimeric LpxA-like enzymes"/>
    <property type="match status" value="1"/>
</dbReference>
<organism evidence="18 19">
    <name type="scientific">Phototrophicus methaneseepsis</name>
    <dbReference type="NCBI Taxonomy" id="2710758"/>
    <lineage>
        <taxon>Bacteria</taxon>
        <taxon>Bacillati</taxon>
        <taxon>Chloroflexota</taxon>
        <taxon>Candidatus Thermofontia</taxon>
        <taxon>Phototrophicales</taxon>
        <taxon>Phototrophicaceae</taxon>
        <taxon>Phototrophicus</taxon>
    </lineage>
</organism>
<dbReference type="GO" id="GO:0019134">
    <property type="term" value="F:glucosamine-1-phosphate N-acetyltransferase activity"/>
    <property type="evidence" value="ECO:0007669"/>
    <property type="project" value="UniProtKB-EC"/>
</dbReference>
<dbReference type="SUPFAM" id="SSF53448">
    <property type="entry name" value="Nucleotide-diphospho-sugar transferases"/>
    <property type="match status" value="1"/>
</dbReference>
<dbReference type="Gene3D" id="2.160.10.10">
    <property type="entry name" value="Hexapeptide repeat proteins"/>
    <property type="match status" value="2"/>
</dbReference>